<dbReference type="InterPro" id="IPR045175">
    <property type="entry name" value="M28_fam"/>
</dbReference>
<reference evidence="4 5" key="2">
    <citation type="submission" date="2015-02" db="EMBL/GenBank/DDBJ databases">
        <title>The complete genome of Sphingomonas hengshuiensis sp. WHSC-8 isolated from soil of Hengshui Lake.</title>
        <authorList>
            <person name="Wei S."/>
            <person name="Guo J."/>
            <person name="Su C."/>
            <person name="Wu R."/>
            <person name="Zhang Z."/>
            <person name="Liang K."/>
            <person name="Li H."/>
            <person name="Wang T."/>
            <person name="Liu H."/>
            <person name="Zhang C."/>
            <person name="Li Z."/>
            <person name="Wang Q."/>
            <person name="Meng J."/>
        </authorList>
    </citation>
    <scope>NUCLEOTIDE SEQUENCE [LARGE SCALE GENOMIC DNA]</scope>
    <source>
        <strain evidence="4 5">WHSC-8</strain>
    </source>
</reference>
<dbReference type="AlphaFoldDB" id="A0A7U4J8W5"/>
<name>A0A7U4J8W5_9SPHN</name>
<feature type="region of interest" description="Disordered" evidence="1">
    <location>
        <begin position="174"/>
        <end position="193"/>
    </location>
</feature>
<accession>A0A7U4J8W5</accession>
<dbReference type="Pfam" id="PF04389">
    <property type="entry name" value="Peptidase_M28"/>
    <property type="match status" value="1"/>
</dbReference>
<evidence type="ECO:0000256" key="1">
    <source>
        <dbReference type="SAM" id="MobiDB-lite"/>
    </source>
</evidence>
<dbReference type="RefSeq" id="WP_044332418.1">
    <property type="nucleotide sequence ID" value="NZ_CP010836.1"/>
</dbReference>
<dbReference type="SUPFAM" id="SSF53187">
    <property type="entry name" value="Zn-dependent exopeptidases"/>
    <property type="match status" value="1"/>
</dbReference>
<proteinExistence type="predicted"/>
<reference evidence="4 5" key="1">
    <citation type="journal article" date="2015" name="Int. J. Syst. Evol. Microbiol.">
        <title>Sphingomonas hengshuiensis sp. nov., isolated from lake wetland.</title>
        <authorList>
            <person name="Wei S."/>
            <person name="Wang T."/>
            <person name="Liu H."/>
            <person name="Zhang C."/>
            <person name="Guo J."/>
            <person name="Wang Q."/>
            <person name="Liang K."/>
            <person name="Zhang Z."/>
        </authorList>
    </citation>
    <scope>NUCLEOTIDE SEQUENCE [LARGE SCALE GENOMIC DNA]</scope>
    <source>
        <strain evidence="4 5">WHSC-8</strain>
    </source>
</reference>
<organism evidence="4 5">
    <name type="scientific">Sphingomonas hengshuiensis</name>
    <dbReference type="NCBI Taxonomy" id="1609977"/>
    <lineage>
        <taxon>Bacteria</taxon>
        <taxon>Pseudomonadati</taxon>
        <taxon>Pseudomonadota</taxon>
        <taxon>Alphaproteobacteria</taxon>
        <taxon>Sphingomonadales</taxon>
        <taxon>Sphingomonadaceae</taxon>
        <taxon>Sphingomonas</taxon>
    </lineage>
</organism>
<dbReference type="Gene3D" id="3.40.630.10">
    <property type="entry name" value="Zn peptidases"/>
    <property type="match status" value="1"/>
</dbReference>
<dbReference type="GO" id="GO:0008235">
    <property type="term" value="F:metalloexopeptidase activity"/>
    <property type="evidence" value="ECO:0007669"/>
    <property type="project" value="InterPro"/>
</dbReference>
<sequence>MRRTTTAAFAALLAATTFATPATAQTVSESSVRGHVSYLAGDALRGRGSATPDEAAAAAYVAAVFRGYGLQTAPGMTGYTQTAEIIGYRLDSPAVLTVNGTAIASPLLFAASGQPVRGTLSLFAGTDPKVAPASDVVILTAPGNPLRLAGALDPAKVRLVIVRATADVRSAYDRVGGKPRMPTTLKGQPPRPRPNVVALPDAAFDALVAQPGAQVALDLPGLVEEVRTTTNAIGYLPGTDPKAGVLLLSAHLDHLGPRPDGKVMHGANDDASGTTAVLELAQALAGKKHRRGLLFVAYGSEEIGGFGSRYFAANPPVPLDRIVANIEFEMIGAQDPKLPAGDMMMTGYERSNLGAALKDHGGRVAADPYPEQNFFQRSDNYSLALKGIVAHTISGWAVVPTYHTPEDTLANLDIPFMARAIQSLIAPVRWMADSRFTPQWAPGGRPRE</sequence>
<protein>
    <submittedName>
        <fullName evidence="4">Peptidase M28</fullName>
    </submittedName>
</protein>
<dbReference type="KEGG" id="sphi:TS85_12010"/>
<dbReference type="Proteomes" id="UP000032300">
    <property type="component" value="Chromosome"/>
</dbReference>
<feature type="chain" id="PRO_5030708012" evidence="2">
    <location>
        <begin position="25"/>
        <end position="448"/>
    </location>
</feature>
<keyword evidence="5" id="KW-1185">Reference proteome</keyword>
<feature type="domain" description="Peptidase M28" evidence="3">
    <location>
        <begin position="231"/>
        <end position="420"/>
    </location>
</feature>
<evidence type="ECO:0000313" key="4">
    <source>
        <dbReference type="EMBL" id="AJP72353.1"/>
    </source>
</evidence>
<dbReference type="PANTHER" id="PTHR12147">
    <property type="entry name" value="METALLOPEPTIDASE M28 FAMILY MEMBER"/>
    <property type="match status" value="1"/>
</dbReference>
<dbReference type="OrthoDB" id="9778250at2"/>
<gene>
    <name evidence="4" type="ORF">TS85_12010</name>
</gene>
<dbReference type="EMBL" id="CP010836">
    <property type="protein sequence ID" value="AJP72353.1"/>
    <property type="molecule type" value="Genomic_DNA"/>
</dbReference>
<evidence type="ECO:0000313" key="5">
    <source>
        <dbReference type="Proteomes" id="UP000032300"/>
    </source>
</evidence>
<feature type="signal peptide" evidence="2">
    <location>
        <begin position="1"/>
        <end position="24"/>
    </location>
</feature>
<dbReference type="Gene3D" id="3.50.30.30">
    <property type="match status" value="1"/>
</dbReference>
<dbReference type="PANTHER" id="PTHR12147:SF26">
    <property type="entry name" value="PEPTIDASE M28 DOMAIN-CONTAINING PROTEIN"/>
    <property type="match status" value="1"/>
</dbReference>
<dbReference type="GO" id="GO:0006508">
    <property type="term" value="P:proteolysis"/>
    <property type="evidence" value="ECO:0007669"/>
    <property type="project" value="InterPro"/>
</dbReference>
<dbReference type="InterPro" id="IPR007484">
    <property type="entry name" value="Peptidase_M28"/>
</dbReference>
<keyword evidence="2" id="KW-0732">Signal</keyword>
<evidence type="ECO:0000259" key="3">
    <source>
        <dbReference type="Pfam" id="PF04389"/>
    </source>
</evidence>
<evidence type="ECO:0000256" key="2">
    <source>
        <dbReference type="SAM" id="SignalP"/>
    </source>
</evidence>